<protein>
    <submittedName>
        <fullName evidence="3">Helix-turn-helix domain-containing protein</fullName>
    </submittedName>
</protein>
<dbReference type="Pfam" id="PF19575">
    <property type="entry name" value="HTH_58"/>
    <property type="match status" value="1"/>
</dbReference>
<feature type="domain" description="Helix-turn-helix" evidence="2">
    <location>
        <begin position="12"/>
        <end position="71"/>
    </location>
</feature>
<evidence type="ECO:0000313" key="3">
    <source>
        <dbReference type="EMBL" id="MFC6395720.1"/>
    </source>
</evidence>
<organism evidence="3 4">
    <name type="scientific">Luteococcus sanguinis</name>
    <dbReference type="NCBI Taxonomy" id="174038"/>
    <lineage>
        <taxon>Bacteria</taxon>
        <taxon>Bacillati</taxon>
        <taxon>Actinomycetota</taxon>
        <taxon>Actinomycetes</taxon>
        <taxon>Propionibacteriales</taxon>
        <taxon>Propionibacteriaceae</taxon>
        <taxon>Luteococcus</taxon>
    </lineage>
</organism>
<proteinExistence type="predicted"/>
<feature type="compositionally biased region" description="Basic and acidic residues" evidence="1">
    <location>
        <begin position="154"/>
        <end position="175"/>
    </location>
</feature>
<gene>
    <name evidence="3" type="ORF">ACFP57_01750</name>
</gene>
<feature type="region of interest" description="Disordered" evidence="1">
    <location>
        <begin position="102"/>
        <end position="187"/>
    </location>
</feature>
<comment type="caution">
    <text evidence="3">The sequence shown here is derived from an EMBL/GenBank/DDBJ whole genome shotgun (WGS) entry which is preliminary data.</text>
</comment>
<feature type="compositionally biased region" description="Basic and acidic residues" evidence="1">
    <location>
        <begin position="123"/>
        <end position="143"/>
    </location>
</feature>
<feature type="compositionally biased region" description="Low complexity" evidence="1">
    <location>
        <begin position="144"/>
        <end position="153"/>
    </location>
</feature>
<dbReference type="RefSeq" id="WP_343884417.1">
    <property type="nucleotide sequence ID" value="NZ_BAAAKI010000002.1"/>
</dbReference>
<sequence length="187" mass="19639">MAVTQPPSRPGRGARVVGEQRSQLGADLALRYGDGESIRALAIDLGRSYGWVQTVLKEAGAVLRTRGGDTRSPAARARIPSSVRPVPVPPVAPEVAAQKVVDADAATLPPQESAKPTKAKSSKKADKNKQGGKPDKKRPDKSPAGKASSAKTSSAKDRKTEKSTSGKAKSTADKKKPGKKNGRDKRK</sequence>
<dbReference type="EMBL" id="JBHSUA010000007">
    <property type="protein sequence ID" value="MFC6395720.1"/>
    <property type="molecule type" value="Genomic_DNA"/>
</dbReference>
<evidence type="ECO:0000259" key="2">
    <source>
        <dbReference type="Pfam" id="PF19575"/>
    </source>
</evidence>
<evidence type="ECO:0000313" key="4">
    <source>
        <dbReference type="Proteomes" id="UP001596266"/>
    </source>
</evidence>
<name>A0ABW1WX94_9ACTN</name>
<dbReference type="Proteomes" id="UP001596266">
    <property type="component" value="Unassembled WGS sequence"/>
</dbReference>
<feature type="region of interest" description="Disordered" evidence="1">
    <location>
        <begin position="64"/>
        <end position="90"/>
    </location>
</feature>
<dbReference type="InterPro" id="IPR045745">
    <property type="entry name" value="HTH_58_Actinobacteria-type"/>
</dbReference>
<accession>A0ABW1WX94</accession>
<evidence type="ECO:0000256" key="1">
    <source>
        <dbReference type="SAM" id="MobiDB-lite"/>
    </source>
</evidence>
<keyword evidence="4" id="KW-1185">Reference proteome</keyword>
<reference evidence="4" key="1">
    <citation type="journal article" date="2019" name="Int. J. Syst. Evol. Microbiol.">
        <title>The Global Catalogue of Microorganisms (GCM) 10K type strain sequencing project: providing services to taxonomists for standard genome sequencing and annotation.</title>
        <authorList>
            <consortium name="The Broad Institute Genomics Platform"/>
            <consortium name="The Broad Institute Genome Sequencing Center for Infectious Disease"/>
            <person name="Wu L."/>
            <person name="Ma J."/>
        </authorList>
    </citation>
    <scope>NUCLEOTIDE SEQUENCE [LARGE SCALE GENOMIC DNA]</scope>
    <source>
        <strain evidence="4">CGMCC 1.15277</strain>
    </source>
</reference>
<feature type="compositionally biased region" description="Basic residues" evidence="1">
    <location>
        <begin position="176"/>
        <end position="187"/>
    </location>
</feature>